<dbReference type="OrthoDB" id="9044065at2759"/>
<dbReference type="AlphaFoldDB" id="A0A9Q0XJE1"/>
<organism evidence="14 15">
    <name type="scientific">Phrynocephalus forsythii</name>
    <dbReference type="NCBI Taxonomy" id="171643"/>
    <lineage>
        <taxon>Eukaryota</taxon>
        <taxon>Metazoa</taxon>
        <taxon>Chordata</taxon>
        <taxon>Craniata</taxon>
        <taxon>Vertebrata</taxon>
        <taxon>Euteleostomi</taxon>
        <taxon>Lepidosauria</taxon>
        <taxon>Squamata</taxon>
        <taxon>Bifurcata</taxon>
        <taxon>Unidentata</taxon>
        <taxon>Episquamata</taxon>
        <taxon>Toxicofera</taxon>
        <taxon>Iguania</taxon>
        <taxon>Acrodonta</taxon>
        <taxon>Agamidae</taxon>
        <taxon>Agaminae</taxon>
        <taxon>Phrynocephalus</taxon>
    </lineage>
</organism>
<keyword evidence="5 12" id="KW-0812">Transmembrane</keyword>
<dbReference type="GO" id="GO:0016020">
    <property type="term" value="C:membrane"/>
    <property type="evidence" value="ECO:0007669"/>
    <property type="project" value="UniProtKB-SubCell"/>
</dbReference>
<protein>
    <recommendedName>
        <fullName evidence="12">Taste receptor type 2</fullName>
    </recommendedName>
</protein>
<feature type="transmembrane region" description="Helical" evidence="13">
    <location>
        <begin position="177"/>
        <end position="208"/>
    </location>
</feature>
<evidence type="ECO:0000256" key="9">
    <source>
        <dbReference type="ARBA" id="ARBA00023170"/>
    </source>
</evidence>
<keyword evidence="15" id="KW-1185">Reference proteome</keyword>
<sequence>MTSLQIIVFIIATAFLVLGGLVSNGFIATLIITEWSKCRRLNSSELLLLSLGVSNVFITVFLPGYFAVHIFSIVTIRHLVGHMLMGGTLFAGLCRYTFTAWLCVFYCVKILNSTQSFFLWWKLRISWLIPRLIVGTVIFSLLVSLALLNLLPDYHPGHIASSVTNVTHEEMLELNSLYFLSFVAFTGCPLVVVLLSSILVVASLCSHVCQMTSNESCLKNPQTQAHTKAAGTVVSLLFLYVSFYVGNILIHPEVLTETVRIFAALMMMVYSPAQAAILVFVNPKLKQAASRMLLKKKH</sequence>
<keyword evidence="9 12" id="KW-0675">Receptor</keyword>
<evidence type="ECO:0000313" key="15">
    <source>
        <dbReference type="Proteomes" id="UP001142489"/>
    </source>
</evidence>
<dbReference type="Proteomes" id="UP001142489">
    <property type="component" value="Unassembled WGS sequence"/>
</dbReference>
<dbReference type="InterPro" id="IPR007960">
    <property type="entry name" value="TAS2R"/>
</dbReference>
<dbReference type="PANTHER" id="PTHR11394">
    <property type="entry name" value="TASTE RECEPTOR TYPE 2"/>
    <property type="match status" value="1"/>
</dbReference>
<keyword evidence="7 12" id="KW-0297">G-protein coupled receptor</keyword>
<evidence type="ECO:0000256" key="10">
    <source>
        <dbReference type="ARBA" id="ARBA00023224"/>
    </source>
</evidence>
<dbReference type="GO" id="GO:0004930">
    <property type="term" value="F:G protein-coupled receptor activity"/>
    <property type="evidence" value="ECO:0007669"/>
    <property type="project" value="UniProtKB-KW"/>
</dbReference>
<dbReference type="Gene3D" id="1.20.1070.10">
    <property type="entry name" value="Rhodopsin 7-helix transmembrane proteins"/>
    <property type="match status" value="1"/>
</dbReference>
<dbReference type="PANTHER" id="PTHR11394:SF47">
    <property type="entry name" value="TASTE RECEPTOR TYPE 2 MEMBER 40"/>
    <property type="match status" value="1"/>
</dbReference>
<keyword evidence="3 12" id="KW-0919">Taste</keyword>
<dbReference type="EMBL" id="JAPFRF010000011">
    <property type="protein sequence ID" value="KAJ7316676.1"/>
    <property type="molecule type" value="Genomic_DNA"/>
</dbReference>
<feature type="transmembrane region" description="Helical" evidence="13">
    <location>
        <begin position="6"/>
        <end position="33"/>
    </location>
</feature>
<evidence type="ECO:0000256" key="5">
    <source>
        <dbReference type="ARBA" id="ARBA00022692"/>
    </source>
</evidence>
<evidence type="ECO:0000313" key="14">
    <source>
        <dbReference type="EMBL" id="KAJ7316676.1"/>
    </source>
</evidence>
<dbReference type="GO" id="GO:0033038">
    <property type="term" value="F:bitter taste receptor activity"/>
    <property type="evidence" value="ECO:0007669"/>
    <property type="project" value="InterPro"/>
</dbReference>
<keyword evidence="10 12" id="KW-0807">Transducer</keyword>
<feature type="transmembrane region" description="Helical" evidence="13">
    <location>
        <begin position="88"/>
        <end position="108"/>
    </location>
</feature>
<keyword evidence="8 12" id="KW-0472">Membrane</keyword>
<proteinExistence type="inferred from homology"/>
<gene>
    <name evidence="14" type="ORF">JRQ81_002838</name>
</gene>
<dbReference type="Pfam" id="PF05296">
    <property type="entry name" value="TAS2R"/>
    <property type="match status" value="1"/>
</dbReference>
<name>A0A9Q0XJE1_9SAUR</name>
<comment type="caution">
    <text evidence="14">The sequence shown here is derived from an EMBL/GenBank/DDBJ whole genome shotgun (WGS) entry which is preliminary data.</text>
</comment>
<accession>A0A9Q0XJE1</accession>
<evidence type="ECO:0000256" key="2">
    <source>
        <dbReference type="ARBA" id="ARBA00007376"/>
    </source>
</evidence>
<feature type="transmembrane region" description="Helical" evidence="13">
    <location>
        <begin position="45"/>
        <end position="68"/>
    </location>
</feature>
<feature type="transmembrane region" description="Helical" evidence="13">
    <location>
        <begin position="229"/>
        <end position="249"/>
    </location>
</feature>
<reference evidence="14" key="1">
    <citation type="journal article" date="2023" name="DNA Res.">
        <title>Chromosome-level genome assembly of Phrynocephalus forsythii using third-generation DNA sequencing and Hi-C analysis.</title>
        <authorList>
            <person name="Qi Y."/>
            <person name="Zhao W."/>
            <person name="Zhao Y."/>
            <person name="Niu C."/>
            <person name="Cao S."/>
            <person name="Zhang Y."/>
        </authorList>
    </citation>
    <scope>NUCLEOTIDE SEQUENCE</scope>
    <source>
        <tissue evidence="14">Muscle</tissue>
    </source>
</reference>
<evidence type="ECO:0000256" key="3">
    <source>
        <dbReference type="ARBA" id="ARBA00022480"/>
    </source>
</evidence>
<evidence type="ECO:0000256" key="13">
    <source>
        <dbReference type="SAM" id="Phobius"/>
    </source>
</evidence>
<evidence type="ECO:0000256" key="1">
    <source>
        <dbReference type="ARBA" id="ARBA00004141"/>
    </source>
</evidence>
<keyword evidence="4 12" id="KW-0716">Sensory transduction</keyword>
<dbReference type="SUPFAM" id="SSF81321">
    <property type="entry name" value="Family A G protein-coupled receptor-like"/>
    <property type="match status" value="1"/>
</dbReference>
<evidence type="ECO:0000256" key="4">
    <source>
        <dbReference type="ARBA" id="ARBA00022606"/>
    </source>
</evidence>
<evidence type="ECO:0000256" key="8">
    <source>
        <dbReference type="ARBA" id="ARBA00023136"/>
    </source>
</evidence>
<comment type="similarity">
    <text evidence="2 11">Belongs to the G-protein coupled receptor T2R family.</text>
</comment>
<evidence type="ECO:0000256" key="12">
    <source>
        <dbReference type="RuleBase" id="RU004424"/>
    </source>
</evidence>
<evidence type="ECO:0000256" key="6">
    <source>
        <dbReference type="ARBA" id="ARBA00022989"/>
    </source>
</evidence>
<evidence type="ECO:0000256" key="7">
    <source>
        <dbReference type="ARBA" id="ARBA00023040"/>
    </source>
</evidence>
<keyword evidence="6 13" id="KW-1133">Transmembrane helix</keyword>
<evidence type="ECO:0000256" key="11">
    <source>
        <dbReference type="RuleBase" id="RU004423"/>
    </source>
</evidence>
<feature type="transmembrane region" description="Helical" evidence="13">
    <location>
        <begin position="261"/>
        <end position="281"/>
    </location>
</feature>
<feature type="transmembrane region" description="Helical" evidence="13">
    <location>
        <begin position="128"/>
        <end position="148"/>
    </location>
</feature>
<comment type="subcellular location">
    <subcellularLocation>
        <location evidence="1 12">Membrane</location>
        <topology evidence="1 12">Multi-pass membrane protein</topology>
    </subcellularLocation>
</comment>